<evidence type="ECO:0000259" key="7">
    <source>
        <dbReference type="PROSITE" id="PS51918"/>
    </source>
</evidence>
<keyword evidence="9" id="KW-1185">Reference proteome</keyword>
<keyword evidence="2" id="KW-0949">S-adenosyl-L-methionine</keyword>
<dbReference type="GO" id="GO:0016491">
    <property type="term" value="F:oxidoreductase activity"/>
    <property type="evidence" value="ECO:0007669"/>
    <property type="project" value="InterPro"/>
</dbReference>
<dbReference type="PROSITE" id="PS51918">
    <property type="entry name" value="RADICAL_SAM"/>
    <property type="match status" value="1"/>
</dbReference>
<evidence type="ECO:0000313" key="9">
    <source>
        <dbReference type="Proteomes" id="UP000245921"/>
    </source>
</evidence>
<evidence type="ECO:0000256" key="4">
    <source>
        <dbReference type="ARBA" id="ARBA00023004"/>
    </source>
</evidence>
<evidence type="ECO:0000313" key="8">
    <source>
        <dbReference type="EMBL" id="PWJ95677.1"/>
    </source>
</evidence>
<dbReference type="Gene3D" id="3.20.20.70">
    <property type="entry name" value="Aldolase class I"/>
    <property type="match status" value="1"/>
</dbReference>
<comment type="cofactor">
    <cofactor evidence="1">
        <name>[4Fe-4S] cluster</name>
        <dbReference type="ChEBI" id="CHEBI:49883"/>
    </cofactor>
</comment>
<dbReference type="InterPro" id="IPR058240">
    <property type="entry name" value="rSAM_sf"/>
</dbReference>
<evidence type="ECO:0000256" key="5">
    <source>
        <dbReference type="ARBA" id="ARBA00023014"/>
    </source>
</evidence>
<dbReference type="PANTHER" id="PTHR43273">
    <property type="entry name" value="ANAEROBIC SULFATASE-MATURATING ENZYME HOMOLOG ASLB-RELATED"/>
    <property type="match status" value="1"/>
</dbReference>
<organism evidence="8 9">
    <name type="scientific">Oceanotoga teriensis</name>
    <dbReference type="NCBI Taxonomy" id="515440"/>
    <lineage>
        <taxon>Bacteria</taxon>
        <taxon>Thermotogati</taxon>
        <taxon>Thermotogota</taxon>
        <taxon>Thermotogae</taxon>
        <taxon>Petrotogales</taxon>
        <taxon>Petrotogaceae</taxon>
        <taxon>Oceanotoga</taxon>
    </lineage>
</organism>
<evidence type="ECO:0000256" key="2">
    <source>
        <dbReference type="ARBA" id="ARBA00022691"/>
    </source>
</evidence>
<dbReference type="Pfam" id="PF04055">
    <property type="entry name" value="Radical_SAM"/>
    <property type="match status" value="1"/>
</dbReference>
<dbReference type="PANTHER" id="PTHR43273:SF3">
    <property type="entry name" value="ANAEROBIC SULFATASE-MATURATING ENZYME HOMOLOG ASLB-RELATED"/>
    <property type="match status" value="1"/>
</dbReference>
<keyword evidence="5" id="KW-0411">Iron-sulfur</keyword>
<dbReference type="CDD" id="cd01335">
    <property type="entry name" value="Radical_SAM"/>
    <property type="match status" value="1"/>
</dbReference>
<name>A0AA45C7T8_9BACT</name>
<dbReference type="InterPro" id="IPR023885">
    <property type="entry name" value="4Fe4S-binding_SPASM_dom"/>
</dbReference>
<protein>
    <recommendedName>
        <fullName evidence="7">Radical SAM core domain-containing protein</fullName>
    </recommendedName>
</protein>
<dbReference type="Proteomes" id="UP000245921">
    <property type="component" value="Unassembled WGS sequence"/>
</dbReference>
<keyword evidence="4" id="KW-0408">Iron</keyword>
<dbReference type="NCBIfam" id="TIGR04085">
    <property type="entry name" value="rSAM_more_4Fe4S"/>
    <property type="match status" value="1"/>
</dbReference>
<dbReference type="AlphaFoldDB" id="A0AA45C7T8"/>
<evidence type="ECO:0000256" key="3">
    <source>
        <dbReference type="ARBA" id="ARBA00022723"/>
    </source>
</evidence>
<accession>A0AA45C7T8</accession>
<dbReference type="InterPro" id="IPR007197">
    <property type="entry name" value="rSAM"/>
</dbReference>
<dbReference type="SFLD" id="SFLDG01067">
    <property type="entry name" value="SPASM/twitch_domain_containing"/>
    <property type="match status" value="1"/>
</dbReference>
<dbReference type="EMBL" id="QGGI01000004">
    <property type="protein sequence ID" value="PWJ95677.1"/>
    <property type="molecule type" value="Genomic_DNA"/>
</dbReference>
<dbReference type="GO" id="GO:0051536">
    <property type="term" value="F:iron-sulfur cluster binding"/>
    <property type="evidence" value="ECO:0007669"/>
    <property type="project" value="UniProtKB-KW"/>
</dbReference>
<sequence>MKISNYNVIKKVNNNDYILCNLLYKSIIIFSSDIKNELLINLNFPNKKISKDLLNILSENKFLIEDNFSEEFFINNLILNKIKNNDTLNLILFSTLNCNFECSYCYQHHKKINFDSYNINSIFKFIDLNIKDKKTLNLSWFGGEPLLSLNKINDVNSYIINNYSNIKFNSSIVTNGYILSNKITKNLVENLNIKFFQVTLDGNQETHNKNRFLKINKNVNTFKVIFENLINLLKNYNNIILTLRINIYSDMKTENLNFLKNFLNYKNKIIISLNPIHKNPEKSPGLLEEKTIIIKKIINFYLYIKNLGFNVDHWFYEDKYNSCKAGTKNTYFILPNSKLIICTGTDFNENNIIGQINNDGNLFFYKHKNTFSEKLSLDDECKKCKVLPLCLGGCNYIKEIKKKKSCIPQKYFLDDYINLLNY</sequence>
<dbReference type="SFLD" id="SFLDS00029">
    <property type="entry name" value="Radical_SAM"/>
    <property type="match status" value="1"/>
</dbReference>
<gene>
    <name evidence="8" type="ORF">C7380_10492</name>
</gene>
<keyword evidence="3" id="KW-0479">Metal-binding</keyword>
<evidence type="ECO:0000256" key="6">
    <source>
        <dbReference type="ARBA" id="ARBA00023601"/>
    </source>
</evidence>
<feature type="domain" description="Radical SAM core" evidence="7">
    <location>
        <begin position="83"/>
        <end position="310"/>
    </location>
</feature>
<dbReference type="InterPro" id="IPR023867">
    <property type="entry name" value="Sulphatase_maturase_rSAM"/>
</dbReference>
<proteinExistence type="inferred from homology"/>
<comment type="similarity">
    <text evidence="6">Belongs to the radical SAM superfamily. Anaerobic sulfatase-maturating enzyme family.</text>
</comment>
<dbReference type="GO" id="GO:0046872">
    <property type="term" value="F:metal ion binding"/>
    <property type="evidence" value="ECO:0007669"/>
    <property type="project" value="UniProtKB-KW"/>
</dbReference>
<dbReference type="RefSeq" id="WP_109604210.1">
    <property type="nucleotide sequence ID" value="NZ_QGGI01000004.1"/>
</dbReference>
<dbReference type="InterPro" id="IPR013785">
    <property type="entry name" value="Aldolase_TIM"/>
</dbReference>
<reference evidence="8 9" key="1">
    <citation type="submission" date="2018-05" db="EMBL/GenBank/DDBJ databases">
        <title>Genomic Encyclopedia of Type Strains, Phase IV (KMG-IV): sequencing the most valuable type-strain genomes for metagenomic binning, comparative biology and taxonomic classification.</title>
        <authorList>
            <person name="Goeker M."/>
        </authorList>
    </citation>
    <scope>NUCLEOTIDE SEQUENCE [LARGE SCALE GENOMIC DNA]</scope>
    <source>
        <strain evidence="8 9">DSM 24906</strain>
    </source>
</reference>
<dbReference type="SUPFAM" id="SSF102114">
    <property type="entry name" value="Radical SAM enzymes"/>
    <property type="match status" value="1"/>
</dbReference>
<evidence type="ECO:0000256" key="1">
    <source>
        <dbReference type="ARBA" id="ARBA00001966"/>
    </source>
</evidence>
<comment type="caution">
    <text evidence="8">The sequence shown here is derived from an EMBL/GenBank/DDBJ whole genome shotgun (WGS) entry which is preliminary data.</text>
</comment>